<protein>
    <submittedName>
        <fullName evidence="2">G1863 protein</fullName>
    </submittedName>
</protein>
<dbReference type="PANTHER" id="PTHR36343:SF1">
    <property type="entry name" value="EXPRESSED PROTEIN"/>
    <property type="match status" value="1"/>
</dbReference>
<dbReference type="PANTHER" id="PTHR36343">
    <property type="entry name" value="EXPRESSED PROTEIN"/>
    <property type="match status" value="1"/>
</dbReference>
<evidence type="ECO:0000256" key="1">
    <source>
        <dbReference type="SAM" id="Phobius"/>
    </source>
</evidence>
<organism evidence="2 3">
    <name type="scientific">Coccomyxa viridis</name>
    <dbReference type="NCBI Taxonomy" id="1274662"/>
    <lineage>
        <taxon>Eukaryota</taxon>
        <taxon>Viridiplantae</taxon>
        <taxon>Chlorophyta</taxon>
        <taxon>core chlorophytes</taxon>
        <taxon>Trebouxiophyceae</taxon>
        <taxon>Trebouxiophyceae incertae sedis</taxon>
        <taxon>Coccomyxaceae</taxon>
        <taxon>Coccomyxa</taxon>
    </lineage>
</organism>
<reference evidence="2 3" key="1">
    <citation type="submission" date="2024-06" db="EMBL/GenBank/DDBJ databases">
        <authorList>
            <person name="Kraege A."/>
            <person name="Thomma B."/>
        </authorList>
    </citation>
    <scope>NUCLEOTIDE SEQUENCE [LARGE SCALE GENOMIC DNA]</scope>
</reference>
<evidence type="ECO:0000313" key="3">
    <source>
        <dbReference type="Proteomes" id="UP001497392"/>
    </source>
</evidence>
<sequence length="128" mass="13415">MHAGACSSCGTTAFSGTNTVRRHGHGSGVKALFGKKTVLLPRSSRRSLPLSVQAIGGGEKPDDKKMLTRDEEPEQFWQTKTEAKGENPIKDPLAIIGIVSILLPFIILGIAIGTGVVDVSAGSSYGKP</sequence>
<keyword evidence="3" id="KW-1185">Reference proteome</keyword>
<evidence type="ECO:0000313" key="2">
    <source>
        <dbReference type="EMBL" id="CAL5219931.1"/>
    </source>
</evidence>
<dbReference type="Proteomes" id="UP001497392">
    <property type="component" value="Unassembled WGS sequence"/>
</dbReference>
<accession>A0ABP1FJ10</accession>
<keyword evidence="1" id="KW-1133">Transmembrane helix</keyword>
<comment type="caution">
    <text evidence="2">The sequence shown here is derived from an EMBL/GenBank/DDBJ whole genome shotgun (WGS) entry which is preliminary data.</text>
</comment>
<dbReference type="EMBL" id="CAXHTA020000002">
    <property type="protein sequence ID" value="CAL5219931.1"/>
    <property type="molecule type" value="Genomic_DNA"/>
</dbReference>
<keyword evidence="1" id="KW-0472">Membrane</keyword>
<feature type="transmembrane region" description="Helical" evidence="1">
    <location>
        <begin position="93"/>
        <end position="117"/>
    </location>
</feature>
<proteinExistence type="predicted"/>
<name>A0ABP1FJ10_9CHLO</name>
<gene>
    <name evidence="2" type="primary">g1863</name>
    <name evidence="2" type="ORF">VP750_LOCUS1590</name>
</gene>
<keyword evidence="1" id="KW-0812">Transmembrane</keyword>